<feature type="chain" id="PRO_5030794933" description="Glycosyl hydrolases family 43" evidence="9">
    <location>
        <begin position="25"/>
        <end position="300"/>
    </location>
</feature>
<keyword evidence="3 8" id="KW-0378">Hydrolase</keyword>
<keyword evidence="4" id="KW-0119">Carbohydrate metabolism</keyword>
<dbReference type="Pfam" id="PF04616">
    <property type="entry name" value="Glyco_hydro_43"/>
    <property type="match status" value="1"/>
</dbReference>
<keyword evidence="2" id="KW-0624">Polysaccharide degradation</keyword>
<feature type="active site" description="Proton acceptor" evidence="6">
    <location>
        <position position="35"/>
    </location>
</feature>
<dbReference type="PANTHER" id="PTHR43772">
    <property type="entry name" value="ENDO-1,4-BETA-XYLANASE"/>
    <property type="match status" value="1"/>
</dbReference>
<accession>A0A7W4WBT2</accession>
<evidence type="ECO:0000256" key="8">
    <source>
        <dbReference type="RuleBase" id="RU361187"/>
    </source>
</evidence>
<gene>
    <name evidence="10" type="ORF">FHS09_002012</name>
</gene>
<comment type="similarity">
    <text evidence="1 8">Belongs to the glycosyl hydrolase 43 family.</text>
</comment>
<evidence type="ECO:0000313" key="11">
    <source>
        <dbReference type="Proteomes" id="UP000535937"/>
    </source>
</evidence>
<keyword evidence="9" id="KW-0732">Signal</keyword>
<dbReference type="InterPro" id="IPR052176">
    <property type="entry name" value="Glycosyl_Hydrlase_43_Enz"/>
</dbReference>
<evidence type="ECO:0000256" key="2">
    <source>
        <dbReference type="ARBA" id="ARBA00022651"/>
    </source>
</evidence>
<proteinExistence type="inferred from homology"/>
<evidence type="ECO:0000256" key="9">
    <source>
        <dbReference type="SAM" id="SignalP"/>
    </source>
</evidence>
<dbReference type="SUPFAM" id="SSF75005">
    <property type="entry name" value="Arabinanase/levansucrase/invertase"/>
    <property type="match status" value="1"/>
</dbReference>
<dbReference type="RefSeq" id="WP_183459338.1">
    <property type="nucleotide sequence ID" value="NZ_JACHWZ010000008.1"/>
</dbReference>
<dbReference type="AlphaFoldDB" id="A0A7W4WBT2"/>
<comment type="caution">
    <text evidence="10">The sequence shown here is derived from an EMBL/GenBank/DDBJ whole genome shotgun (WGS) entry which is preliminary data.</text>
</comment>
<dbReference type="CDD" id="cd08990">
    <property type="entry name" value="GH43_AXH_like"/>
    <property type="match status" value="1"/>
</dbReference>
<organism evidence="10 11">
    <name type="scientific">Microbulbifer rhizosphaerae</name>
    <dbReference type="NCBI Taxonomy" id="1562603"/>
    <lineage>
        <taxon>Bacteria</taxon>
        <taxon>Pseudomonadati</taxon>
        <taxon>Pseudomonadota</taxon>
        <taxon>Gammaproteobacteria</taxon>
        <taxon>Cellvibrionales</taxon>
        <taxon>Microbulbiferaceae</taxon>
        <taxon>Microbulbifer</taxon>
    </lineage>
</organism>
<evidence type="ECO:0000256" key="7">
    <source>
        <dbReference type="PIRSR" id="PIRSR606710-2"/>
    </source>
</evidence>
<dbReference type="EMBL" id="JACHWZ010000008">
    <property type="protein sequence ID" value="MBB3061179.1"/>
    <property type="molecule type" value="Genomic_DNA"/>
</dbReference>
<evidence type="ECO:0000313" key="10">
    <source>
        <dbReference type="EMBL" id="MBB3061179.1"/>
    </source>
</evidence>
<dbReference type="GO" id="GO:0045493">
    <property type="term" value="P:xylan catabolic process"/>
    <property type="evidence" value="ECO:0007669"/>
    <property type="project" value="UniProtKB-KW"/>
</dbReference>
<evidence type="ECO:0000256" key="3">
    <source>
        <dbReference type="ARBA" id="ARBA00022801"/>
    </source>
</evidence>
<dbReference type="Proteomes" id="UP000535937">
    <property type="component" value="Unassembled WGS sequence"/>
</dbReference>
<feature type="site" description="Important for catalytic activity, responsible for pKa modulation of the active site Glu and correct orientation of both the proton donor and substrate" evidence="7">
    <location>
        <position position="150"/>
    </location>
</feature>
<feature type="signal peptide" evidence="9">
    <location>
        <begin position="1"/>
        <end position="24"/>
    </location>
</feature>
<evidence type="ECO:0000256" key="1">
    <source>
        <dbReference type="ARBA" id="ARBA00009865"/>
    </source>
</evidence>
<protein>
    <recommendedName>
        <fullName evidence="12">Glycosyl hydrolases family 43</fullName>
    </recommendedName>
</protein>
<keyword evidence="2" id="KW-0858">Xylan degradation</keyword>
<dbReference type="InterPro" id="IPR006710">
    <property type="entry name" value="Glyco_hydro_43"/>
</dbReference>
<evidence type="ECO:0000256" key="4">
    <source>
        <dbReference type="ARBA" id="ARBA00023277"/>
    </source>
</evidence>
<dbReference type="GO" id="GO:0004553">
    <property type="term" value="F:hydrolase activity, hydrolyzing O-glycosyl compounds"/>
    <property type="evidence" value="ECO:0007669"/>
    <property type="project" value="InterPro"/>
</dbReference>
<dbReference type="Gene3D" id="2.115.10.20">
    <property type="entry name" value="Glycosyl hydrolase domain, family 43"/>
    <property type="match status" value="1"/>
</dbReference>
<keyword evidence="11" id="KW-1185">Reference proteome</keyword>
<name>A0A7W4WBT2_9GAMM</name>
<keyword evidence="5 8" id="KW-0326">Glycosidase</keyword>
<dbReference type="PANTHER" id="PTHR43772:SF2">
    <property type="entry name" value="PUTATIVE (AFU_ORTHOLOGUE AFUA_2G04480)-RELATED"/>
    <property type="match status" value="1"/>
</dbReference>
<dbReference type="InterPro" id="IPR023296">
    <property type="entry name" value="Glyco_hydro_beta-prop_sf"/>
</dbReference>
<evidence type="ECO:0000256" key="6">
    <source>
        <dbReference type="PIRSR" id="PIRSR606710-1"/>
    </source>
</evidence>
<evidence type="ECO:0008006" key="12">
    <source>
        <dbReference type="Google" id="ProtNLM"/>
    </source>
</evidence>
<reference evidence="10 11" key="1">
    <citation type="submission" date="2020-08" db="EMBL/GenBank/DDBJ databases">
        <title>Genomic Encyclopedia of Type Strains, Phase III (KMG-III): the genomes of soil and plant-associated and newly described type strains.</title>
        <authorList>
            <person name="Whitman W."/>
        </authorList>
    </citation>
    <scope>NUCLEOTIDE SEQUENCE [LARGE SCALE GENOMIC DNA]</scope>
    <source>
        <strain evidence="10 11">CECT 8799</strain>
    </source>
</reference>
<feature type="active site" description="Proton donor" evidence="6">
    <location>
        <position position="197"/>
    </location>
</feature>
<sequence length="300" mass="34059">MKKIPIKTLVIAVGLQALTTPVFGQEVILPDFHADPSARVFDEKLYVYPSHDAEGARNWKGMVDWHVFSTDDMETWTDHGVIFSLEDIAWADEEAWAPDCIERNGKYYFYFTAGGEIGVAVSDSPIGPFKDALGKPLVRKHEAGIEYMIDPNVFIDDDGQAFLYVGGAKQLGVVKLKEDMITRDGPIQRLDMKGFYEGLWVHKHNGIYYASYPTRPPGQREANRMFYSTAKSPLGPFEFKGEIIDSHSFNVHGSITEFKDQWYLFYHVEGPSHWERRVSMAPLSYNDDGTIQPIEIPPLK</sequence>
<evidence type="ECO:0000256" key="5">
    <source>
        <dbReference type="ARBA" id="ARBA00023295"/>
    </source>
</evidence>